<proteinExistence type="inferred from homology"/>
<dbReference type="InterPro" id="IPR005545">
    <property type="entry name" value="YCII"/>
</dbReference>
<evidence type="ECO:0000256" key="1">
    <source>
        <dbReference type="ARBA" id="ARBA00007689"/>
    </source>
</evidence>
<dbReference type="InterPro" id="IPR011008">
    <property type="entry name" value="Dimeric_a/b-barrel"/>
</dbReference>
<dbReference type="Pfam" id="PF03795">
    <property type="entry name" value="YCII"/>
    <property type="match status" value="1"/>
</dbReference>
<organism evidence="3 4">
    <name type="scientific">Cellulomonas avistercoris</name>
    <dbReference type="NCBI Taxonomy" id="2762242"/>
    <lineage>
        <taxon>Bacteria</taxon>
        <taxon>Bacillati</taxon>
        <taxon>Actinomycetota</taxon>
        <taxon>Actinomycetes</taxon>
        <taxon>Micrococcales</taxon>
        <taxon>Cellulomonadaceae</taxon>
        <taxon>Cellulomonas</taxon>
    </lineage>
</organism>
<protein>
    <recommendedName>
        <fullName evidence="2">YCII-related domain-containing protein</fullName>
    </recommendedName>
</protein>
<comment type="caution">
    <text evidence="3">The sequence shown here is derived from an EMBL/GenBank/DDBJ whole genome shotgun (WGS) entry which is preliminary data.</text>
</comment>
<dbReference type="PANTHER" id="PTHR35174:SF3">
    <property type="entry name" value="BLL7171 PROTEIN"/>
    <property type="match status" value="1"/>
</dbReference>
<accession>A0ABR8QHD5</accession>
<dbReference type="RefSeq" id="WP_191784468.1">
    <property type="nucleotide sequence ID" value="NZ_JACSQV010000016.1"/>
</dbReference>
<dbReference type="PANTHER" id="PTHR35174">
    <property type="entry name" value="BLL7171 PROTEIN-RELATED"/>
    <property type="match status" value="1"/>
</dbReference>
<evidence type="ECO:0000313" key="4">
    <source>
        <dbReference type="Proteomes" id="UP000604241"/>
    </source>
</evidence>
<feature type="domain" description="YCII-related" evidence="2">
    <location>
        <begin position="1"/>
        <end position="107"/>
    </location>
</feature>
<comment type="similarity">
    <text evidence="1">Belongs to the YciI family.</text>
</comment>
<dbReference type="EMBL" id="JACSQV010000016">
    <property type="protein sequence ID" value="MBD7919815.1"/>
    <property type="molecule type" value="Genomic_DNA"/>
</dbReference>
<sequence length="114" mass="12468">MRYAVLIYDDEQVWNGLDEAGRRRYDVAHQAFSDAAKAAGVRIEVGEALAGVASARTARRGDDGDVAVTEGPFAETTEQLGGLYLVDTPDERTLLDLLHLLPEATHEIRECVEP</sequence>
<gene>
    <name evidence="3" type="ORF">H9657_16205</name>
</gene>
<evidence type="ECO:0000313" key="3">
    <source>
        <dbReference type="EMBL" id="MBD7919815.1"/>
    </source>
</evidence>
<name>A0ABR8QHD5_9CELL</name>
<dbReference type="Proteomes" id="UP000604241">
    <property type="component" value="Unassembled WGS sequence"/>
</dbReference>
<keyword evidence="4" id="KW-1185">Reference proteome</keyword>
<dbReference type="Gene3D" id="3.30.70.1060">
    <property type="entry name" value="Dimeric alpha+beta barrel"/>
    <property type="match status" value="1"/>
</dbReference>
<dbReference type="SUPFAM" id="SSF54909">
    <property type="entry name" value="Dimeric alpha+beta barrel"/>
    <property type="match status" value="1"/>
</dbReference>
<reference evidence="3 4" key="1">
    <citation type="submission" date="2020-08" db="EMBL/GenBank/DDBJ databases">
        <title>A Genomic Blueprint of the Chicken Gut Microbiome.</title>
        <authorList>
            <person name="Gilroy R."/>
            <person name="Ravi A."/>
            <person name="Getino M."/>
            <person name="Pursley I."/>
            <person name="Horton D.L."/>
            <person name="Alikhan N.-F."/>
            <person name="Baker D."/>
            <person name="Gharbi K."/>
            <person name="Hall N."/>
            <person name="Watson M."/>
            <person name="Adriaenssens E.M."/>
            <person name="Foster-Nyarko E."/>
            <person name="Jarju S."/>
            <person name="Secka A."/>
            <person name="Antonio M."/>
            <person name="Oren A."/>
            <person name="Chaudhuri R."/>
            <person name="La Ragione R.M."/>
            <person name="Hildebrand F."/>
            <person name="Pallen M.J."/>
        </authorList>
    </citation>
    <scope>NUCLEOTIDE SEQUENCE [LARGE SCALE GENOMIC DNA]</scope>
    <source>
        <strain evidence="3 4">Sa3CUA2</strain>
    </source>
</reference>
<evidence type="ECO:0000259" key="2">
    <source>
        <dbReference type="Pfam" id="PF03795"/>
    </source>
</evidence>